<accession>A0A9E6ZYE7</accession>
<name>A0A9E6ZYE7_9HYPH</name>
<dbReference type="InterPro" id="IPR013096">
    <property type="entry name" value="Cupin_2"/>
</dbReference>
<protein>
    <submittedName>
        <fullName evidence="4">Cupin domain-containing protein</fullName>
    </submittedName>
</protein>
<dbReference type="GO" id="GO:0046872">
    <property type="term" value="F:metal ion binding"/>
    <property type="evidence" value="ECO:0007669"/>
    <property type="project" value="UniProtKB-KW"/>
</dbReference>
<dbReference type="KEGG" id="apol:K9D25_08280"/>
<dbReference type="PANTHER" id="PTHR35848:SF6">
    <property type="entry name" value="CUPIN TYPE-2 DOMAIN-CONTAINING PROTEIN"/>
    <property type="match status" value="1"/>
</dbReference>
<dbReference type="EMBL" id="CP083239">
    <property type="protein sequence ID" value="UOK72676.1"/>
    <property type="molecule type" value="Genomic_DNA"/>
</dbReference>
<dbReference type="InterPro" id="IPR014710">
    <property type="entry name" value="RmlC-like_jellyroll"/>
</dbReference>
<sequence length="148" mass="15638">MSTLPPAPAILRPNDLPVTERGGGARTVRLVTAEIGSQKLLNGITRFGPGASIPLHSHNCEESVIILEGDAVFEIDGVTYALSQHDTTWIPPDVPHRFRNASDSAPLAIFWTYADVAATRTLTASGETRSIASEHSAGPKTPSAGTPQ</sequence>
<keyword evidence="1" id="KW-0479">Metal-binding</keyword>
<dbReference type="AlphaFoldDB" id="A0A9E6ZYE7"/>
<dbReference type="InterPro" id="IPR011051">
    <property type="entry name" value="RmlC_Cupin_sf"/>
</dbReference>
<dbReference type="Pfam" id="PF07883">
    <property type="entry name" value="Cupin_2"/>
    <property type="match status" value="1"/>
</dbReference>
<dbReference type="RefSeq" id="WP_244450373.1">
    <property type="nucleotide sequence ID" value="NZ_CP083239.1"/>
</dbReference>
<feature type="region of interest" description="Disordered" evidence="2">
    <location>
        <begin position="127"/>
        <end position="148"/>
    </location>
</feature>
<organism evidence="4 5">
    <name type="scientific">Ancylobacter polymorphus</name>
    <dbReference type="NCBI Taxonomy" id="223390"/>
    <lineage>
        <taxon>Bacteria</taxon>
        <taxon>Pseudomonadati</taxon>
        <taxon>Pseudomonadota</taxon>
        <taxon>Alphaproteobacteria</taxon>
        <taxon>Hyphomicrobiales</taxon>
        <taxon>Xanthobacteraceae</taxon>
        <taxon>Ancylobacter</taxon>
    </lineage>
</organism>
<dbReference type="SUPFAM" id="SSF51182">
    <property type="entry name" value="RmlC-like cupins"/>
    <property type="match status" value="1"/>
</dbReference>
<feature type="domain" description="Cupin type-2" evidence="3">
    <location>
        <begin position="44"/>
        <end position="113"/>
    </location>
</feature>
<gene>
    <name evidence="4" type="ORF">K9D25_08280</name>
</gene>
<evidence type="ECO:0000256" key="2">
    <source>
        <dbReference type="SAM" id="MobiDB-lite"/>
    </source>
</evidence>
<dbReference type="Gene3D" id="2.60.120.10">
    <property type="entry name" value="Jelly Rolls"/>
    <property type="match status" value="1"/>
</dbReference>
<proteinExistence type="predicted"/>
<evidence type="ECO:0000259" key="3">
    <source>
        <dbReference type="Pfam" id="PF07883"/>
    </source>
</evidence>
<dbReference type="InterPro" id="IPR051610">
    <property type="entry name" value="GPI/OXD"/>
</dbReference>
<dbReference type="Proteomes" id="UP000831684">
    <property type="component" value="Chromosome"/>
</dbReference>
<evidence type="ECO:0000256" key="1">
    <source>
        <dbReference type="ARBA" id="ARBA00022723"/>
    </source>
</evidence>
<reference evidence="4" key="1">
    <citation type="submission" date="2021-09" db="EMBL/GenBank/DDBJ databases">
        <title>Network and meta-omics reveal the key degrader and cooperation patterns in an efficient 1,4-dioxane-degrading microbial community.</title>
        <authorList>
            <person name="Dai C."/>
        </authorList>
    </citation>
    <scope>NUCLEOTIDE SEQUENCE</scope>
    <source>
        <strain evidence="4">ZM13</strain>
    </source>
</reference>
<evidence type="ECO:0000313" key="5">
    <source>
        <dbReference type="Proteomes" id="UP000831684"/>
    </source>
</evidence>
<evidence type="ECO:0000313" key="4">
    <source>
        <dbReference type="EMBL" id="UOK72676.1"/>
    </source>
</evidence>
<dbReference type="PANTHER" id="PTHR35848">
    <property type="entry name" value="OXALATE-BINDING PROTEIN"/>
    <property type="match status" value="1"/>
</dbReference>